<proteinExistence type="predicted"/>
<dbReference type="EMBL" id="KN832887">
    <property type="protein sequence ID" value="KIM95474.1"/>
    <property type="molecule type" value="Genomic_DNA"/>
</dbReference>
<gene>
    <name evidence="1" type="ORF">OIDMADRAFT_183944</name>
</gene>
<reference evidence="2" key="2">
    <citation type="submission" date="2015-01" db="EMBL/GenBank/DDBJ databases">
        <title>Evolutionary Origins and Diversification of the Mycorrhizal Mutualists.</title>
        <authorList>
            <consortium name="DOE Joint Genome Institute"/>
            <consortium name="Mycorrhizal Genomics Consortium"/>
            <person name="Kohler A."/>
            <person name="Kuo A."/>
            <person name="Nagy L.G."/>
            <person name="Floudas D."/>
            <person name="Copeland A."/>
            <person name="Barry K.W."/>
            <person name="Cichocki N."/>
            <person name="Veneault-Fourrey C."/>
            <person name="LaButti K."/>
            <person name="Lindquist E.A."/>
            <person name="Lipzen A."/>
            <person name="Lundell T."/>
            <person name="Morin E."/>
            <person name="Murat C."/>
            <person name="Riley R."/>
            <person name="Ohm R."/>
            <person name="Sun H."/>
            <person name="Tunlid A."/>
            <person name="Henrissat B."/>
            <person name="Grigoriev I.V."/>
            <person name="Hibbett D.S."/>
            <person name="Martin F."/>
        </authorList>
    </citation>
    <scope>NUCLEOTIDE SEQUENCE [LARGE SCALE GENOMIC DNA]</scope>
    <source>
        <strain evidence="2">Zn</strain>
    </source>
</reference>
<dbReference type="AlphaFoldDB" id="A0A0C3GW18"/>
<name>A0A0C3GW18_OIDMZ</name>
<evidence type="ECO:0000313" key="2">
    <source>
        <dbReference type="Proteomes" id="UP000054321"/>
    </source>
</evidence>
<dbReference type="Proteomes" id="UP000054321">
    <property type="component" value="Unassembled WGS sequence"/>
</dbReference>
<organism evidence="1 2">
    <name type="scientific">Oidiodendron maius (strain Zn)</name>
    <dbReference type="NCBI Taxonomy" id="913774"/>
    <lineage>
        <taxon>Eukaryota</taxon>
        <taxon>Fungi</taxon>
        <taxon>Dikarya</taxon>
        <taxon>Ascomycota</taxon>
        <taxon>Pezizomycotina</taxon>
        <taxon>Leotiomycetes</taxon>
        <taxon>Leotiomycetes incertae sedis</taxon>
        <taxon>Myxotrichaceae</taxon>
        <taxon>Oidiodendron</taxon>
    </lineage>
</organism>
<accession>A0A0C3GW18</accession>
<protein>
    <submittedName>
        <fullName evidence="1">Uncharacterized protein</fullName>
    </submittedName>
</protein>
<reference evidence="1 2" key="1">
    <citation type="submission" date="2014-04" db="EMBL/GenBank/DDBJ databases">
        <authorList>
            <consortium name="DOE Joint Genome Institute"/>
            <person name="Kuo A."/>
            <person name="Martino E."/>
            <person name="Perotto S."/>
            <person name="Kohler A."/>
            <person name="Nagy L.G."/>
            <person name="Floudas D."/>
            <person name="Copeland A."/>
            <person name="Barry K.W."/>
            <person name="Cichocki N."/>
            <person name="Veneault-Fourrey C."/>
            <person name="LaButti K."/>
            <person name="Lindquist E.A."/>
            <person name="Lipzen A."/>
            <person name="Lundell T."/>
            <person name="Morin E."/>
            <person name="Murat C."/>
            <person name="Sun H."/>
            <person name="Tunlid A."/>
            <person name="Henrissat B."/>
            <person name="Grigoriev I.V."/>
            <person name="Hibbett D.S."/>
            <person name="Martin F."/>
            <person name="Nordberg H.P."/>
            <person name="Cantor M.N."/>
            <person name="Hua S.X."/>
        </authorList>
    </citation>
    <scope>NUCLEOTIDE SEQUENCE [LARGE SCALE GENOMIC DNA]</scope>
    <source>
        <strain evidence="1 2">Zn</strain>
    </source>
</reference>
<sequence length="94" mass="10347">MPHLPFNAAPSASSNMTEPQPSIVLHIAPDATSQSTARIVSAYRNRYASYIAATFKISIEAAQSEADYQLATRLTSETPSKLILKESFHIRDDH</sequence>
<evidence type="ECO:0000313" key="1">
    <source>
        <dbReference type="EMBL" id="KIM95474.1"/>
    </source>
</evidence>
<dbReference type="InParanoid" id="A0A0C3GW18"/>
<dbReference type="OrthoDB" id="3935170at2759"/>
<keyword evidence="2" id="KW-1185">Reference proteome</keyword>
<dbReference type="HOGENOM" id="CLU_2428012_0_0_1"/>